<reference evidence="3 4" key="1">
    <citation type="submission" date="2024-10" db="EMBL/GenBank/DDBJ databases">
        <authorList>
            <person name="Kim D."/>
        </authorList>
    </citation>
    <scope>NUCLEOTIDE SEQUENCE [LARGE SCALE GENOMIC DNA]</scope>
    <source>
        <strain evidence="3">BH-2024</strain>
    </source>
</reference>
<dbReference type="AlphaFoldDB" id="A0ABD2LE73"/>
<feature type="domain" description="CCD97-like C-terminal" evidence="2">
    <location>
        <begin position="1"/>
        <end position="237"/>
    </location>
</feature>
<dbReference type="InterPro" id="IPR018613">
    <property type="entry name" value="Ccdc97-like"/>
</dbReference>
<feature type="region of interest" description="Disordered" evidence="1">
    <location>
        <begin position="90"/>
        <end position="113"/>
    </location>
</feature>
<keyword evidence="4" id="KW-1185">Reference proteome</keyword>
<gene>
    <name evidence="3" type="ORF">niasHT_013559</name>
</gene>
<evidence type="ECO:0000313" key="3">
    <source>
        <dbReference type="EMBL" id="KAL3113449.1"/>
    </source>
</evidence>
<evidence type="ECO:0000259" key="2">
    <source>
        <dbReference type="Pfam" id="PF09747"/>
    </source>
</evidence>
<evidence type="ECO:0000313" key="4">
    <source>
        <dbReference type="Proteomes" id="UP001620626"/>
    </source>
</evidence>
<dbReference type="PANTHER" id="PTHR31840:SF1">
    <property type="entry name" value="COILED-COIL DOMAIN-CONTAINING PROTEIN 97"/>
    <property type="match status" value="1"/>
</dbReference>
<protein>
    <recommendedName>
        <fullName evidence="2">CCD97-like C-terminal domain-containing protein</fullName>
    </recommendedName>
</protein>
<comment type="caution">
    <text evidence="3">The sequence shown here is derived from an EMBL/GenBank/DDBJ whole genome shotgun (WGS) entry which is preliminary data.</text>
</comment>
<dbReference type="EMBL" id="JBICBT010000446">
    <property type="protein sequence ID" value="KAL3113449.1"/>
    <property type="molecule type" value="Genomic_DNA"/>
</dbReference>
<dbReference type="PANTHER" id="PTHR31840">
    <property type="entry name" value="COILED-COIL DOMAIN-CONTAINING PROTEIN 97"/>
    <property type="match status" value="1"/>
</dbReference>
<dbReference type="Proteomes" id="UP001620626">
    <property type="component" value="Unassembled WGS sequence"/>
</dbReference>
<dbReference type="InterPro" id="IPR040233">
    <property type="entry name" value="CCD97-like_C"/>
</dbReference>
<dbReference type="Pfam" id="PF09747">
    <property type="entry name" value="CCD97-like_C"/>
    <property type="match status" value="1"/>
</dbReference>
<evidence type="ECO:0000256" key="1">
    <source>
        <dbReference type="SAM" id="MobiDB-lite"/>
    </source>
</evidence>
<proteinExistence type="predicted"/>
<feature type="compositionally biased region" description="Basic and acidic residues" evidence="1">
    <location>
        <begin position="95"/>
        <end position="113"/>
    </location>
</feature>
<accession>A0ABD2LE73</accession>
<sequence length="241" mass="28345">MVERYMNDNERHQLRPTIEISKNGDEFSKLLAQFDITQRVSDRRRRYLEEFQTLLDSSEGANKFWSHVENRTVEADEEEKKIGTDFTMEFDSSDEEGRQTEQSRIMSERSRHCARDDDTVAMRRFRDRNAALKLKTEDEKASEALHSLHLTTKKEIGTEVGEDEWSSGDEFDSEPTGLLRDQLYNEFISLMEQRFLDGKDVQFFDYSEIDAGHGLHGGYKEDRIYEQDMEDSYFDSEEPNS</sequence>
<organism evidence="3 4">
    <name type="scientific">Heterodera trifolii</name>
    <dbReference type="NCBI Taxonomy" id="157864"/>
    <lineage>
        <taxon>Eukaryota</taxon>
        <taxon>Metazoa</taxon>
        <taxon>Ecdysozoa</taxon>
        <taxon>Nematoda</taxon>
        <taxon>Chromadorea</taxon>
        <taxon>Rhabditida</taxon>
        <taxon>Tylenchina</taxon>
        <taxon>Tylenchomorpha</taxon>
        <taxon>Tylenchoidea</taxon>
        <taxon>Heteroderidae</taxon>
        <taxon>Heteroderinae</taxon>
        <taxon>Heterodera</taxon>
    </lineage>
</organism>
<name>A0ABD2LE73_9BILA</name>